<name>T0GL38_9SPHN</name>
<comment type="caution">
    <text evidence="1">The sequence shown here is derived from an EMBL/GenBank/DDBJ whole genome shotgun (WGS) entry which is preliminary data.</text>
</comment>
<sequence length="59" mass="6409">MADGIEQLLQLAVDHVSHKFVRVPLVIALDQKAKGLAVRILMAIEFKIGCRHFGAAIGV</sequence>
<proteinExistence type="predicted"/>
<protein>
    <submittedName>
        <fullName evidence="1">Uncharacterized protein</fullName>
    </submittedName>
</protein>
<organism evidence="1 2">
    <name type="scientific">Sphingobium baderi LL03</name>
    <dbReference type="NCBI Taxonomy" id="1114964"/>
    <lineage>
        <taxon>Bacteria</taxon>
        <taxon>Pseudomonadati</taxon>
        <taxon>Pseudomonadota</taxon>
        <taxon>Alphaproteobacteria</taxon>
        <taxon>Sphingomonadales</taxon>
        <taxon>Sphingomonadaceae</taxon>
        <taxon>Sphingobium</taxon>
    </lineage>
</organism>
<dbReference type="EMBL" id="ATIB01000068">
    <property type="protein sequence ID" value="EQB00733.1"/>
    <property type="molecule type" value="Genomic_DNA"/>
</dbReference>
<gene>
    <name evidence="1" type="ORF">L485_12355</name>
</gene>
<dbReference type="Proteomes" id="UP000015524">
    <property type="component" value="Unassembled WGS sequence"/>
</dbReference>
<keyword evidence="2" id="KW-1185">Reference proteome</keyword>
<dbReference type="AlphaFoldDB" id="T0GL38"/>
<evidence type="ECO:0000313" key="2">
    <source>
        <dbReference type="Proteomes" id="UP000015524"/>
    </source>
</evidence>
<accession>T0GL38</accession>
<reference evidence="1 2" key="1">
    <citation type="journal article" date="2013" name="Genome Announc.">
        <title>Draft Genome Sequence of a Hexachlorocyclohexane-Degrading Bacterium, Sphingobium baderi Strain LL03T.</title>
        <authorList>
            <person name="Kaur J."/>
            <person name="Verma H."/>
            <person name="Tripathi C."/>
            <person name="Khurana J.P."/>
            <person name="Lal R."/>
        </authorList>
    </citation>
    <scope>NUCLEOTIDE SEQUENCE [LARGE SCALE GENOMIC DNA]</scope>
    <source>
        <strain evidence="1 2">LL03</strain>
    </source>
</reference>
<evidence type="ECO:0000313" key="1">
    <source>
        <dbReference type="EMBL" id="EQB00733.1"/>
    </source>
</evidence>